<feature type="chain" id="PRO_5034078831" description="Secreted protein" evidence="1">
    <location>
        <begin position="24"/>
        <end position="140"/>
    </location>
</feature>
<keyword evidence="1" id="KW-0732">Signal</keyword>
<protein>
    <recommendedName>
        <fullName evidence="4">Secreted protein</fullName>
    </recommendedName>
</protein>
<sequence>MARTLRTGPFLLLLSLLSISFESFDPSYFVQAHQRRISHEAKAFSFGVSLLFLYRFQRIPFSCAYLFWRGVLFLWSGAGGNDAWFLRGALRGGFFFPCGKMSARCGTLARISSWCKFGLSQSMMYELRTNFKQTHPPPGE</sequence>
<name>A0A8E2F737_9PEZI</name>
<dbReference type="EMBL" id="KV749029">
    <property type="protein sequence ID" value="OCL11513.1"/>
    <property type="molecule type" value="Genomic_DNA"/>
</dbReference>
<feature type="signal peptide" evidence="1">
    <location>
        <begin position="1"/>
        <end position="23"/>
    </location>
</feature>
<dbReference type="AlphaFoldDB" id="A0A8E2F737"/>
<dbReference type="Proteomes" id="UP000250140">
    <property type="component" value="Unassembled WGS sequence"/>
</dbReference>
<reference evidence="2 3" key="1">
    <citation type="journal article" date="2016" name="Nat. Commun.">
        <title>Ectomycorrhizal ecology is imprinted in the genome of the dominant symbiotic fungus Cenococcum geophilum.</title>
        <authorList>
            <consortium name="DOE Joint Genome Institute"/>
            <person name="Peter M."/>
            <person name="Kohler A."/>
            <person name="Ohm R.A."/>
            <person name="Kuo A."/>
            <person name="Krutzmann J."/>
            <person name="Morin E."/>
            <person name="Arend M."/>
            <person name="Barry K.W."/>
            <person name="Binder M."/>
            <person name="Choi C."/>
            <person name="Clum A."/>
            <person name="Copeland A."/>
            <person name="Grisel N."/>
            <person name="Haridas S."/>
            <person name="Kipfer T."/>
            <person name="LaButti K."/>
            <person name="Lindquist E."/>
            <person name="Lipzen A."/>
            <person name="Maire R."/>
            <person name="Meier B."/>
            <person name="Mihaltcheva S."/>
            <person name="Molinier V."/>
            <person name="Murat C."/>
            <person name="Poggeler S."/>
            <person name="Quandt C.A."/>
            <person name="Sperisen C."/>
            <person name="Tritt A."/>
            <person name="Tisserant E."/>
            <person name="Crous P.W."/>
            <person name="Henrissat B."/>
            <person name="Nehls U."/>
            <person name="Egli S."/>
            <person name="Spatafora J.W."/>
            <person name="Grigoriev I.V."/>
            <person name="Martin F.M."/>
        </authorList>
    </citation>
    <scope>NUCLEOTIDE SEQUENCE [LARGE SCALE GENOMIC DNA]</scope>
    <source>
        <strain evidence="2 3">CBS 207.34</strain>
    </source>
</reference>
<gene>
    <name evidence="2" type="ORF">AOQ84DRAFT_186033</name>
</gene>
<evidence type="ECO:0000313" key="2">
    <source>
        <dbReference type="EMBL" id="OCL11513.1"/>
    </source>
</evidence>
<evidence type="ECO:0008006" key="4">
    <source>
        <dbReference type="Google" id="ProtNLM"/>
    </source>
</evidence>
<keyword evidence="3" id="KW-1185">Reference proteome</keyword>
<accession>A0A8E2F737</accession>
<proteinExistence type="predicted"/>
<evidence type="ECO:0000256" key="1">
    <source>
        <dbReference type="SAM" id="SignalP"/>
    </source>
</evidence>
<organism evidence="2 3">
    <name type="scientific">Glonium stellatum</name>
    <dbReference type="NCBI Taxonomy" id="574774"/>
    <lineage>
        <taxon>Eukaryota</taxon>
        <taxon>Fungi</taxon>
        <taxon>Dikarya</taxon>
        <taxon>Ascomycota</taxon>
        <taxon>Pezizomycotina</taxon>
        <taxon>Dothideomycetes</taxon>
        <taxon>Pleosporomycetidae</taxon>
        <taxon>Gloniales</taxon>
        <taxon>Gloniaceae</taxon>
        <taxon>Glonium</taxon>
    </lineage>
</organism>
<evidence type="ECO:0000313" key="3">
    <source>
        <dbReference type="Proteomes" id="UP000250140"/>
    </source>
</evidence>